<dbReference type="EMBL" id="JAKOGI010000416">
    <property type="protein sequence ID" value="KAJ8435392.1"/>
    <property type="molecule type" value="Genomic_DNA"/>
</dbReference>
<dbReference type="PANTHER" id="PTHR47746">
    <property type="entry name" value="ZF-RVT DOMAIN-CONTAINING PROTEIN"/>
    <property type="match status" value="1"/>
</dbReference>
<evidence type="ECO:0000313" key="1">
    <source>
        <dbReference type="EMBL" id="KAJ8435392.1"/>
    </source>
</evidence>
<reference evidence="1" key="1">
    <citation type="submission" date="2022-04" db="EMBL/GenBank/DDBJ databases">
        <title>Carnegiea gigantea Genome sequencing and assembly v2.</title>
        <authorList>
            <person name="Copetti D."/>
            <person name="Sanderson M.J."/>
            <person name="Burquez A."/>
            <person name="Wojciechowski M.F."/>
        </authorList>
    </citation>
    <scope>NUCLEOTIDE SEQUENCE</scope>
    <source>
        <strain evidence="1">SGP5-SGP5p</strain>
        <tissue evidence="1">Aerial part</tissue>
    </source>
</reference>
<keyword evidence="2" id="KW-1185">Reference proteome</keyword>
<dbReference type="AlphaFoldDB" id="A0A9Q1K2V5"/>
<dbReference type="Proteomes" id="UP001153076">
    <property type="component" value="Unassembled WGS sequence"/>
</dbReference>
<accession>A0A9Q1K2V5</accession>
<sequence>MKGSRKQKHITYAMVAVAPYRIWRARNTKIFDHKILPVSTIFCYTKELIHRLPIKQRLVKFISHQHAKYSIYKSGEEDETHLFHTCKYAKEVWIGLEKWWEFTPAAQSSQQIMREIKNRKRAKQTKATIYHIWHARNSMISKQQLIPAKQIVQAIKEQASSTICF</sequence>
<dbReference type="PANTHER" id="PTHR47746:SF88">
    <property type="entry name" value="RNA-DIRECTED DNA POLYMERASE (REVERSE TRANSCRIPTASE)-RELATED FAMILY PROTEIN-RELATED"/>
    <property type="match status" value="1"/>
</dbReference>
<gene>
    <name evidence="1" type="ORF">Cgig2_017669</name>
</gene>
<evidence type="ECO:0008006" key="3">
    <source>
        <dbReference type="Google" id="ProtNLM"/>
    </source>
</evidence>
<organism evidence="1 2">
    <name type="scientific">Carnegiea gigantea</name>
    <dbReference type="NCBI Taxonomy" id="171969"/>
    <lineage>
        <taxon>Eukaryota</taxon>
        <taxon>Viridiplantae</taxon>
        <taxon>Streptophyta</taxon>
        <taxon>Embryophyta</taxon>
        <taxon>Tracheophyta</taxon>
        <taxon>Spermatophyta</taxon>
        <taxon>Magnoliopsida</taxon>
        <taxon>eudicotyledons</taxon>
        <taxon>Gunneridae</taxon>
        <taxon>Pentapetalae</taxon>
        <taxon>Caryophyllales</taxon>
        <taxon>Cactineae</taxon>
        <taxon>Cactaceae</taxon>
        <taxon>Cactoideae</taxon>
        <taxon>Echinocereeae</taxon>
        <taxon>Carnegiea</taxon>
    </lineage>
</organism>
<name>A0A9Q1K2V5_9CARY</name>
<evidence type="ECO:0000313" key="2">
    <source>
        <dbReference type="Proteomes" id="UP001153076"/>
    </source>
</evidence>
<protein>
    <recommendedName>
        <fullName evidence="3">Reverse transcriptase zinc-binding domain-containing protein</fullName>
    </recommendedName>
</protein>
<comment type="caution">
    <text evidence="1">The sequence shown here is derived from an EMBL/GenBank/DDBJ whole genome shotgun (WGS) entry which is preliminary data.</text>
</comment>
<proteinExistence type="predicted"/>